<name>A0AAV6V5J4_9ARAC</name>
<organism evidence="1 2">
    <name type="scientific">Oedothorax gibbosus</name>
    <dbReference type="NCBI Taxonomy" id="931172"/>
    <lineage>
        <taxon>Eukaryota</taxon>
        <taxon>Metazoa</taxon>
        <taxon>Ecdysozoa</taxon>
        <taxon>Arthropoda</taxon>
        <taxon>Chelicerata</taxon>
        <taxon>Arachnida</taxon>
        <taxon>Araneae</taxon>
        <taxon>Araneomorphae</taxon>
        <taxon>Entelegynae</taxon>
        <taxon>Araneoidea</taxon>
        <taxon>Linyphiidae</taxon>
        <taxon>Erigoninae</taxon>
        <taxon>Oedothorax</taxon>
    </lineage>
</organism>
<evidence type="ECO:0000313" key="2">
    <source>
        <dbReference type="Proteomes" id="UP000827092"/>
    </source>
</evidence>
<sequence length="75" mass="7960">MGAKIIVARAGNLCFPFANSVVGVTQRSRRLCSKSRVWGHCEDISDTPKYSKTIVGQLPSTEDDTAAAACPTSTS</sequence>
<dbReference type="Proteomes" id="UP000827092">
    <property type="component" value="Unassembled WGS sequence"/>
</dbReference>
<keyword evidence="2" id="KW-1185">Reference proteome</keyword>
<accession>A0AAV6V5J4</accession>
<dbReference type="EMBL" id="JAFNEN010000170">
    <property type="protein sequence ID" value="KAG8190931.1"/>
    <property type="molecule type" value="Genomic_DNA"/>
</dbReference>
<proteinExistence type="predicted"/>
<comment type="caution">
    <text evidence="1">The sequence shown here is derived from an EMBL/GenBank/DDBJ whole genome shotgun (WGS) entry which is preliminary data.</text>
</comment>
<dbReference type="AlphaFoldDB" id="A0AAV6V5J4"/>
<protein>
    <submittedName>
        <fullName evidence="1">Uncharacterized protein</fullName>
    </submittedName>
</protein>
<reference evidence="1 2" key="1">
    <citation type="journal article" date="2022" name="Nat. Ecol. Evol.">
        <title>A masculinizing supergene underlies an exaggerated male reproductive morph in a spider.</title>
        <authorList>
            <person name="Hendrickx F."/>
            <person name="De Corte Z."/>
            <person name="Sonet G."/>
            <person name="Van Belleghem S.M."/>
            <person name="Kostlbacher S."/>
            <person name="Vangestel C."/>
        </authorList>
    </citation>
    <scope>NUCLEOTIDE SEQUENCE [LARGE SCALE GENOMIC DNA]</scope>
    <source>
        <strain evidence="1">W744_W776</strain>
    </source>
</reference>
<gene>
    <name evidence="1" type="ORF">JTE90_002538</name>
</gene>
<evidence type="ECO:0000313" key="1">
    <source>
        <dbReference type="EMBL" id="KAG8190931.1"/>
    </source>
</evidence>